<evidence type="ECO:0000256" key="1">
    <source>
        <dbReference type="ARBA" id="ARBA00004167"/>
    </source>
</evidence>
<evidence type="ECO:0000259" key="5">
    <source>
        <dbReference type="Pfam" id="PF04357"/>
    </source>
</evidence>
<proteinExistence type="predicted"/>
<dbReference type="InterPro" id="IPR007452">
    <property type="entry name" value="TamB_C"/>
</dbReference>
<name>A0A4Z1C414_9GAMM</name>
<protein>
    <submittedName>
        <fullName evidence="6">Translocation/assembly module TamB</fullName>
    </submittedName>
</protein>
<evidence type="ECO:0000256" key="4">
    <source>
        <dbReference type="ARBA" id="ARBA00023136"/>
    </source>
</evidence>
<keyword evidence="3" id="KW-1133">Transmembrane helix</keyword>
<reference evidence="6 7" key="1">
    <citation type="submission" date="2019-04" db="EMBL/GenBank/DDBJ databases">
        <authorList>
            <person name="Park S."/>
            <person name="Yoon J.-H."/>
        </authorList>
    </citation>
    <scope>NUCLEOTIDE SEQUENCE [LARGE SCALE GENOMIC DNA]</scope>
    <source>
        <strain evidence="6 7">HJM-18</strain>
    </source>
</reference>
<dbReference type="Pfam" id="PF04357">
    <property type="entry name" value="TamB"/>
    <property type="match status" value="1"/>
</dbReference>
<dbReference type="GO" id="GO:0097347">
    <property type="term" value="C:TAM protein secretion complex"/>
    <property type="evidence" value="ECO:0007669"/>
    <property type="project" value="TreeGrafter"/>
</dbReference>
<keyword evidence="2" id="KW-0812">Transmembrane</keyword>
<dbReference type="PANTHER" id="PTHR36985:SF1">
    <property type="entry name" value="TRANSLOCATION AND ASSEMBLY MODULE SUBUNIT TAMB"/>
    <property type="match status" value="1"/>
</dbReference>
<comment type="subcellular location">
    <subcellularLocation>
        <location evidence="1">Membrane</location>
        <topology evidence="1">Single-pass membrane protein</topology>
    </subcellularLocation>
</comment>
<evidence type="ECO:0000256" key="3">
    <source>
        <dbReference type="ARBA" id="ARBA00022989"/>
    </source>
</evidence>
<dbReference type="Proteomes" id="UP000298325">
    <property type="component" value="Unassembled WGS sequence"/>
</dbReference>
<dbReference type="OrthoDB" id="5555605at2"/>
<dbReference type="AlphaFoldDB" id="A0A4Z1C414"/>
<evidence type="ECO:0000313" key="7">
    <source>
        <dbReference type="Proteomes" id="UP000298325"/>
    </source>
</evidence>
<feature type="domain" description="Translocation and assembly module TamB C-terminal" evidence="5">
    <location>
        <begin position="904"/>
        <end position="1229"/>
    </location>
</feature>
<evidence type="ECO:0000313" key="6">
    <source>
        <dbReference type="EMBL" id="TGN41998.1"/>
    </source>
</evidence>
<comment type="caution">
    <text evidence="6">The sequence shown here is derived from an EMBL/GenBank/DDBJ whole genome shotgun (WGS) entry which is preliminary data.</text>
</comment>
<dbReference type="GO" id="GO:0005886">
    <property type="term" value="C:plasma membrane"/>
    <property type="evidence" value="ECO:0007669"/>
    <property type="project" value="InterPro"/>
</dbReference>
<keyword evidence="7" id="KW-1185">Reference proteome</keyword>
<accession>A0A4Z1C414</accession>
<gene>
    <name evidence="6" type="ORF">E5Q11_01250</name>
</gene>
<dbReference type="EMBL" id="SRPF01000001">
    <property type="protein sequence ID" value="TGN41998.1"/>
    <property type="molecule type" value="Genomic_DNA"/>
</dbReference>
<dbReference type="GO" id="GO:0009306">
    <property type="term" value="P:protein secretion"/>
    <property type="evidence" value="ECO:0007669"/>
    <property type="project" value="InterPro"/>
</dbReference>
<dbReference type="PANTHER" id="PTHR36985">
    <property type="entry name" value="TRANSLOCATION AND ASSEMBLY MODULE SUBUNIT TAMB"/>
    <property type="match status" value="1"/>
</dbReference>
<evidence type="ECO:0000256" key="2">
    <source>
        <dbReference type="ARBA" id="ARBA00022692"/>
    </source>
</evidence>
<organism evidence="6 7">
    <name type="scientific">Marinobacter confluentis</name>
    <dbReference type="NCBI Taxonomy" id="1697557"/>
    <lineage>
        <taxon>Bacteria</taxon>
        <taxon>Pseudomonadati</taxon>
        <taxon>Pseudomonadota</taxon>
        <taxon>Gammaproteobacteria</taxon>
        <taxon>Pseudomonadales</taxon>
        <taxon>Marinobacteraceae</taxon>
        <taxon>Marinobacter</taxon>
    </lineage>
</organism>
<sequence length="1229" mass="131123">MIVLGVLVLLPVVLIGAILLALRSETGTAWVIEQVPGLEVTQGQGSLLGQWQADTLNWRGFGVGVDVQAPVVSWSPGCLIEKELCLDRLEARAVDVSLFGSASDDSAPEPISLPQLNLPLAVTVGAVDIGPLTVNDGVIWDRFRFGASGSGADWSVSRLSVQRDDMSLDVSGRLETRGDWPLDLSVQAQIPPPEGDQWLLDLNLTGSVVELLLRGTSEGYLNADVSGRLQPLEPALPARLRLRTARFTALSTLPETLTLLDTEINVNGSLENGFRVDSTGQLPGKDGNIGLALDGLVTTTGARDLDLRLTGQGTGDADTGSVAVNGKVSWEEALALDATVALDAFAWFNLLPDVEPPPVVLNSLNGEIAYRDGQYQASLEAVVDGPQGRANLASDIDGDLESVKLSQLRVETGAGFLNGQADIRFAGPVTWQTSLALSEFNPGYWVPALEASLNGDVTSEGRIPPEGNPEIQAAWDLTGNWRASEANIRGSLNQAGDTLVLSDLELRVDENRIAGQGQWGPELAGDFQLNLPQPQLLLPQLEGSLTGQVTASGTPDDPRASVSVSGSDLAWDDQVAVGQVDLSASLTEGQTLAGDLKASSLEAAGQALESLSLSLAGTRDDHRLSIGASHSEADLLFRFAGGFGEAWTAWQGQLAAGEIDVTSQDQFWRLNRPADLAYSEAGKLTFGQHCWTWEQASVCAGQQTLLPDPALDYQIRNFPTTALAPLMPEALRWDTLLDADLTFRTADSGPEGSLSVDAGDGEFSVLNDDEWEVFQYNALTTQVELLPDRANLVFNLQGPRLGTLSADVSVDPQSEARNLDGSFRISELDIALAAVFARLEEVKGQLNGEGQISGPLMKPAVNGEIALTGGEITDPSLPLPLQDMVVSVTLKGYQADLSGRWKSNERGTGALDGEASWESEPQVDLRLTGKRLPFLYDPYAQIEIEPDLRIAFGPEGLSISGQLDVPRGEIEITQLPAQAVSVSDDEVIVGAEQDESQPLALNMDVKVVVGEDRVTFNGFEVIGNLDGTLRIGNNMDTRGSLRLQDGRYEAYGQELELRRARLLFTGPLAQPYLDIEAIRRVDTVVAGIRLTGPISAPQTEVFSEPSMPQTDALSYLVLGRAPGGPSQGGESAMRNAAISLGLNQAAGVTRGVGEELGIRELTLEAEGSGDEAAVVASGYLTEDLSLRYGVGIFEPITTVALRYDLGRYFYLEAASGLAASLDIFYTRDF</sequence>
<keyword evidence="4" id="KW-0472">Membrane</keyword>